<dbReference type="Gramene" id="Pp3c22_9080V3.3">
    <property type="protein sequence ID" value="Pp3c22_9080V3.3"/>
    <property type="gene ID" value="Pp3c22_9080"/>
</dbReference>
<proteinExistence type="predicted"/>
<keyword evidence="2" id="KW-1185">Reference proteome</keyword>
<reference evidence="1 2" key="2">
    <citation type="journal article" date="2018" name="Plant J.">
        <title>The Physcomitrella patens chromosome-scale assembly reveals moss genome structure and evolution.</title>
        <authorList>
            <person name="Lang D."/>
            <person name="Ullrich K.K."/>
            <person name="Murat F."/>
            <person name="Fuchs J."/>
            <person name="Jenkins J."/>
            <person name="Haas F.B."/>
            <person name="Piednoel M."/>
            <person name="Gundlach H."/>
            <person name="Van Bel M."/>
            <person name="Meyberg R."/>
            <person name="Vives C."/>
            <person name="Morata J."/>
            <person name="Symeonidi A."/>
            <person name="Hiss M."/>
            <person name="Muchero W."/>
            <person name="Kamisugi Y."/>
            <person name="Saleh O."/>
            <person name="Blanc G."/>
            <person name="Decker E.L."/>
            <person name="van Gessel N."/>
            <person name="Grimwood J."/>
            <person name="Hayes R.D."/>
            <person name="Graham S.W."/>
            <person name="Gunter L.E."/>
            <person name="McDaniel S.F."/>
            <person name="Hoernstein S.N.W."/>
            <person name="Larsson A."/>
            <person name="Li F.W."/>
            <person name="Perroud P.F."/>
            <person name="Phillips J."/>
            <person name="Ranjan P."/>
            <person name="Rokshar D.S."/>
            <person name="Rothfels C.J."/>
            <person name="Schneider L."/>
            <person name="Shu S."/>
            <person name="Stevenson D.W."/>
            <person name="Thummler F."/>
            <person name="Tillich M."/>
            <person name="Villarreal Aguilar J.C."/>
            <person name="Widiez T."/>
            <person name="Wong G.K."/>
            <person name="Wymore A."/>
            <person name="Zhang Y."/>
            <person name="Zimmer A.D."/>
            <person name="Quatrano R.S."/>
            <person name="Mayer K.F.X."/>
            <person name="Goodstein D."/>
            <person name="Casacuberta J.M."/>
            <person name="Vandepoele K."/>
            <person name="Reski R."/>
            <person name="Cuming A.C."/>
            <person name="Tuskan G.A."/>
            <person name="Maumus F."/>
            <person name="Salse J."/>
            <person name="Schmutz J."/>
            <person name="Rensing S.A."/>
        </authorList>
    </citation>
    <scope>NUCLEOTIDE SEQUENCE [LARGE SCALE GENOMIC DNA]</scope>
    <source>
        <strain evidence="1 2">cv. Gransden 2004</strain>
    </source>
</reference>
<reference evidence="1" key="3">
    <citation type="submission" date="2020-12" db="UniProtKB">
        <authorList>
            <consortium name="EnsemblPlants"/>
        </authorList>
    </citation>
    <scope>IDENTIFICATION</scope>
</reference>
<evidence type="ECO:0000313" key="1">
    <source>
        <dbReference type="EnsemblPlants" id="Pp3c22_9080V3.2"/>
    </source>
</evidence>
<dbReference type="Proteomes" id="UP000006727">
    <property type="component" value="Chromosome 22"/>
</dbReference>
<sequence>MVGSNYFRLPSVWWNMKRSCHDLANHGKQAWMESEFLITWITNIECMDTTHNNRRVLVACGRFLSSVC</sequence>
<accession>A0A7I4CD95</accession>
<dbReference type="AlphaFoldDB" id="A0A7I4CD95"/>
<dbReference type="InParanoid" id="A0A7I4CD95"/>
<protein>
    <submittedName>
        <fullName evidence="1">Uncharacterized protein</fullName>
    </submittedName>
</protein>
<dbReference type="EnsemblPlants" id="Pp3c22_9080V3.2">
    <property type="protein sequence ID" value="Pp3c22_9080V3.2"/>
    <property type="gene ID" value="Pp3c22_9080"/>
</dbReference>
<dbReference type="EnsemblPlants" id="Pp3c22_9080V3.3">
    <property type="protein sequence ID" value="Pp3c22_9080V3.3"/>
    <property type="gene ID" value="Pp3c22_9080"/>
</dbReference>
<evidence type="ECO:0000313" key="2">
    <source>
        <dbReference type="Proteomes" id="UP000006727"/>
    </source>
</evidence>
<dbReference type="Gramene" id="Pp3c22_9080V3.2">
    <property type="protein sequence ID" value="Pp3c22_9080V3.2"/>
    <property type="gene ID" value="Pp3c22_9080"/>
</dbReference>
<dbReference type="EMBL" id="ABEU02000022">
    <property type="status" value="NOT_ANNOTATED_CDS"/>
    <property type="molecule type" value="Genomic_DNA"/>
</dbReference>
<organism evidence="1 2">
    <name type="scientific">Physcomitrium patens</name>
    <name type="common">Spreading-leaved earth moss</name>
    <name type="synonym">Physcomitrella patens</name>
    <dbReference type="NCBI Taxonomy" id="3218"/>
    <lineage>
        <taxon>Eukaryota</taxon>
        <taxon>Viridiplantae</taxon>
        <taxon>Streptophyta</taxon>
        <taxon>Embryophyta</taxon>
        <taxon>Bryophyta</taxon>
        <taxon>Bryophytina</taxon>
        <taxon>Bryopsida</taxon>
        <taxon>Funariidae</taxon>
        <taxon>Funariales</taxon>
        <taxon>Funariaceae</taxon>
        <taxon>Physcomitrium</taxon>
    </lineage>
</organism>
<reference evidence="1 2" key="1">
    <citation type="journal article" date="2008" name="Science">
        <title>The Physcomitrella genome reveals evolutionary insights into the conquest of land by plants.</title>
        <authorList>
            <person name="Rensing S."/>
            <person name="Lang D."/>
            <person name="Zimmer A."/>
            <person name="Terry A."/>
            <person name="Salamov A."/>
            <person name="Shapiro H."/>
            <person name="Nishiyama T."/>
            <person name="Perroud P.-F."/>
            <person name="Lindquist E."/>
            <person name="Kamisugi Y."/>
            <person name="Tanahashi T."/>
            <person name="Sakakibara K."/>
            <person name="Fujita T."/>
            <person name="Oishi K."/>
            <person name="Shin-I T."/>
            <person name="Kuroki Y."/>
            <person name="Toyoda A."/>
            <person name="Suzuki Y."/>
            <person name="Hashimoto A."/>
            <person name="Yamaguchi K."/>
            <person name="Sugano A."/>
            <person name="Kohara Y."/>
            <person name="Fujiyama A."/>
            <person name="Anterola A."/>
            <person name="Aoki S."/>
            <person name="Ashton N."/>
            <person name="Barbazuk W.B."/>
            <person name="Barker E."/>
            <person name="Bennetzen J."/>
            <person name="Bezanilla M."/>
            <person name="Blankenship R."/>
            <person name="Cho S.H."/>
            <person name="Dutcher S."/>
            <person name="Estelle M."/>
            <person name="Fawcett J.A."/>
            <person name="Gundlach H."/>
            <person name="Hanada K."/>
            <person name="Heyl A."/>
            <person name="Hicks K.A."/>
            <person name="Hugh J."/>
            <person name="Lohr M."/>
            <person name="Mayer K."/>
            <person name="Melkozernov A."/>
            <person name="Murata T."/>
            <person name="Nelson D."/>
            <person name="Pils B."/>
            <person name="Prigge M."/>
            <person name="Reiss B."/>
            <person name="Renner T."/>
            <person name="Rombauts S."/>
            <person name="Rushton P."/>
            <person name="Sanderfoot A."/>
            <person name="Schween G."/>
            <person name="Shiu S.-H."/>
            <person name="Stueber K."/>
            <person name="Theodoulou F.L."/>
            <person name="Tu H."/>
            <person name="Van de Peer Y."/>
            <person name="Verrier P.J."/>
            <person name="Waters E."/>
            <person name="Wood A."/>
            <person name="Yang L."/>
            <person name="Cove D."/>
            <person name="Cuming A."/>
            <person name="Hasebe M."/>
            <person name="Lucas S."/>
            <person name="Mishler D.B."/>
            <person name="Reski R."/>
            <person name="Grigoriev I."/>
            <person name="Quatrano R.S."/>
            <person name="Boore J.L."/>
        </authorList>
    </citation>
    <scope>NUCLEOTIDE SEQUENCE [LARGE SCALE GENOMIC DNA]</scope>
    <source>
        <strain evidence="1 2">cv. Gransden 2004</strain>
    </source>
</reference>
<name>A0A7I4CD95_PHYPA</name>